<dbReference type="SUPFAM" id="SSF51197">
    <property type="entry name" value="Clavaminate synthase-like"/>
    <property type="match status" value="1"/>
</dbReference>
<protein>
    <recommendedName>
        <fullName evidence="4">Phytanoyl-dioxygenase</fullName>
    </recommendedName>
</protein>
<proteinExistence type="predicted"/>
<dbReference type="Proteomes" id="UP000019335">
    <property type="component" value="Chromosome 19"/>
</dbReference>
<feature type="region of interest" description="Disordered" evidence="1">
    <location>
        <begin position="374"/>
        <end position="441"/>
    </location>
</feature>
<dbReference type="AlphaFoldDB" id="W7T7H7"/>
<comment type="caution">
    <text evidence="2">The sequence shown here is derived from an EMBL/GenBank/DDBJ whole genome shotgun (WGS) entry which is preliminary data.</text>
</comment>
<evidence type="ECO:0008006" key="4">
    <source>
        <dbReference type="Google" id="ProtNLM"/>
    </source>
</evidence>
<organism evidence="2 3">
    <name type="scientific">Nannochloropsis gaditana</name>
    <dbReference type="NCBI Taxonomy" id="72520"/>
    <lineage>
        <taxon>Eukaryota</taxon>
        <taxon>Sar</taxon>
        <taxon>Stramenopiles</taxon>
        <taxon>Ochrophyta</taxon>
        <taxon>Eustigmatophyceae</taxon>
        <taxon>Eustigmatales</taxon>
        <taxon>Monodopsidaceae</taxon>
        <taxon>Nannochloropsis</taxon>
    </lineage>
</organism>
<dbReference type="Gene3D" id="2.60.120.620">
    <property type="entry name" value="q2cbj1_9rhob like domain"/>
    <property type="match status" value="1"/>
</dbReference>
<dbReference type="EMBL" id="AZIL01001964">
    <property type="protein sequence ID" value="EWM22955.1"/>
    <property type="molecule type" value="Genomic_DNA"/>
</dbReference>
<keyword evidence="3" id="KW-1185">Reference proteome</keyword>
<evidence type="ECO:0000313" key="3">
    <source>
        <dbReference type="Proteomes" id="UP000019335"/>
    </source>
</evidence>
<evidence type="ECO:0000256" key="1">
    <source>
        <dbReference type="SAM" id="MobiDB-lite"/>
    </source>
</evidence>
<sequence>MQAPPDDWGHWFPFVQHNPVLGDKKSWRDRAELLRRLERDGIIVAKGILDARECAELAEDMGGWLKRQGIDCNDNKTWDKYNAANLHMSKSILGMMNTGPACFSSVALKARSSPKVVEIFKVLHDVPSEDDLVMQLQGLFWGFPPEHYPGGFIPPLEGAPSNQGGYYHWSEMWMHSDRGRSTTYPAPLQCTLVLEDVSLYDHGFVFLSKSHYYHDEFFASHPPGTLELEPRSLLPPTTPVAAGSAAMRQQQQQQQQQQQLLQEEGKDTYIQLTYENVKYFEQKGCQWKKVVAPKGSIIIWDSRLIHSTCAPSRGRPFPRARFIVFGGYVPRADLTEEEKAERARNFQRYCQGIDHQILLELWQRGPPGRLRRLMGLEEPGGEGSVGGLTSVGSGMSGGSAEEGEEEGEQERKKEGCGGVTEERKLIGGRIHHQEEGERKEEQQKMAMIKLKGLEGAWSWKEKEAANALLVMMRPNKQKR</sequence>
<gene>
    <name evidence="2" type="ORF">Naga_100102g19</name>
</gene>
<dbReference type="OrthoDB" id="445007at2759"/>
<feature type="compositionally biased region" description="Basic and acidic residues" evidence="1">
    <location>
        <begin position="409"/>
        <end position="441"/>
    </location>
</feature>
<dbReference type="PANTHER" id="PTHR31630">
    <property type="entry name" value="PHYTANOYL-COA DIOXYGENASE-RELATED-RELATED"/>
    <property type="match status" value="1"/>
</dbReference>
<reference evidence="2 3" key="1">
    <citation type="journal article" date="2014" name="Mol. Plant">
        <title>Chromosome Scale Genome Assembly and Transcriptome Profiling of Nannochloropsis gaditana in Nitrogen Depletion.</title>
        <authorList>
            <person name="Corteggiani Carpinelli E."/>
            <person name="Telatin A."/>
            <person name="Vitulo N."/>
            <person name="Forcato C."/>
            <person name="D'Angelo M."/>
            <person name="Schiavon R."/>
            <person name="Vezzi A."/>
            <person name="Giacometti G.M."/>
            <person name="Morosinotto T."/>
            <person name="Valle G."/>
        </authorList>
    </citation>
    <scope>NUCLEOTIDE SEQUENCE [LARGE SCALE GENOMIC DNA]</scope>
    <source>
        <strain evidence="2 3">B-31</strain>
    </source>
</reference>
<name>W7T7H7_9STRA</name>
<accession>W7T7H7</accession>
<dbReference type="PANTHER" id="PTHR31630:SF6">
    <property type="entry name" value="PHYTANOYL-COA DIOXYGENASE-RELATED"/>
    <property type="match status" value="1"/>
</dbReference>
<evidence type="ECO:0000313" key="2">
    <source>
        <dbReference type="EMBL" id="EWM22955.1"/>
    </source>
</evidence>